<dbReference type="InterPro" id="IPR035093">
    <property type="entry name" value="RelE/ParE_toxin_dom_sf"/>
</dbReference>
<evidence type="ECO:0000256" key="1">
    <source>
        <dbReference type="ARBA" id="ARBA00022649"/>
    </source>
</evidence>
<gene>
    <name evidence="2" type="ORF">EJP69_18430</name>
</gene>
<sequence>MKVVFLRSAEADLKDLRRYLIRNFGAQAWTDCYGKIRKSVAMIEAHPEAGRVPEELENLNAAQYRQVISGMNRIIYEVRADTAYIHVVCDTRRDLKGLLMRRMVGAA</sequence>
<evidence type="ECO:0000313" key="2">
    <source>
        <dbReference type="EMBL" id="RTQ33484.1"/>
    </source>
</evidence>
<dbReference type="AlphaFoldDB" id="A0A3S0JV45"/>
<accession>A0A3S0JV45</accession>
<keyword evidence="1" id="KW-1277">Toxin-antitoxin system</keyword>
<dbReference type="Pfam" id="PF05016">
    <property type="entry name" value="ParE_toxin"/>
    <property type="match status" value="1"/>
</dbReference>
<reference evidence="2 3" key="1">
    <citation type="submission" date="2018-12" db="EMBL/GenBank/DDBJ databases">
        <title>The genome of Variovorax gossypii DSM 100435.</title>
        <authorList>
            <person name="Gao J."/>
            <person name="Sun J."/>
        </authorList>
    </citation>
    <scope>NUCLEOTIDE SEQUENCE [LARGE SCALE GENOMIC DNA]</scope>
    <source>
        <strain evidence="2 3">DSM 100435</strain>
    </source>
</reference>
<organism evidence="2 3">
    <name type="scientific">Variovorax gossypii</name>
    <dbReference type="NCBI Taxonomy" id="1679495"/>
    <lineage>
        <taxon>Bacteria</taxon>
        <taxon>Pseudomonadati</taxon>
        <taxon>Pseudomonadota</taxon>
        <taxon>Betaproteobacteria</taxon>
        <taxon>Burkholderiales</taxon>
        <taxon>Comamonadaceae</taxon>
        <taxon>Variovorax</taxon>
    </lineage>
</organism>
<proteinExistence type="predicted"/>
<dbReference type="OrthoDB" id="9798046at2"/>
<dbReference type="RefSeq" id="WP_126471937.1">
    <property type="nucleotide sequence ID" value="NZ_RXOE01000004.1"/>
</dbReference>
<name>A0A3S0JV45_9BURK</name>
<evidence type="ECO:0000313" key="3">
    <source>
        <dbReference type="Proteomes" id="UP000267418"/>
    </source>
</evidence>
<dbReference type="InterPro" id="IPR007712">
    <property type="entry name" value="RelE/ParE_toxin"/>
</dbReference>
<dbReference type="Proteomes" id="UP000267418">
    <property type="component" value="Unassembled WGS sequence"/>
</dbReference>
<keyword evidence="3" id="KW-1185">Reference proteome</keyword>
<comment type="caution">
    <text evidence="2">The sequence shown here is derived from an EMBL/GenBank/DDBJ whole genome shotgun (WGS) entry which is preliminary data.</text>
</comment>
<dbReference type="Gene3D" id="3.30.2310.20">
    <property type="entry name" value="RelE-like"/>
    <property type="match status" value="1"/>
</dbReference>
<protein>
    <submittedName>
        <fullName evidence="2">Type II toxin-antitoxin system RelE/ParE family toxin</fullName>
    </submittedName>
</protein>
<dbReference type="EMBL" id="RXOE01000004">
    <property type="protein sequence ID" value="RTQ33484.1"/>
    <property type="molecule type" value="Genomic_DNA"/>
</dbReference>